<dbReference type="InterPro" id="IPR036374">
    <property type="entry name" value="OxRdtase_Mopterin-bd_sf"/>
</dbReference>
<evidence type="ECO:0000313" key="6">
    <source>
        <dbReference type="Proteomes" id="UP000244197"/>
    </source>
</evidence>
<dbReference type="Proteomes" id="UP000244197">
    <property type="component" value="Unassembled WGS sequence"/>
</dbReference>
<evidence type="ECO:0000313" key="4">
    <source>
        <dbReference type="EMBL" id="PTP37512.1"/>
    </source>
</evidence>
<comment type="caution">
    <text evidence="3">The sequence shown here is derived from an EMBL/GenBank/DDBJ whole genome shotgun (WGS) entry which is preliminary data.</text>
</comment>
<dbReference type="Proteomes" id="UP000235405">
    <property type="component" value="Unassembled WGS sequence"/>
</dbReference>
<name>A0A1B9QNQ8_VIBSP</name>
<evidence type="ECO:0000313" key="3">
    <source>
        <dbReference type="EMBL" id="PMF20894.1"/>
    </source>
</evidence>
<reference evidence="4 6" key="3">
    <citation type="submission" date="2017-11" db="EMBL/GenBank/DDBJ databases">
        <title>Population delineation of vibrios coincides with oyster pathogenicity.</title>
        <authorList>
            <person name="Bruto M."/>
            <person name="Labreuche Y."/>
            <person name="James A."/>
            <person name="Piel D."/>
            <person name="Chenivesse S."/>
            <person name="Petton B."/>
            <person name="Polz M.F."/>
            <person name="Le Roux F."/>
        </authorList>
    </citation>
    <scope>NUCLEOTIDE SEQUENCE [LARGE SCALE GENOMIC DNA]</scope>
    <source>
        <strain evidence="4 6">FF_144</strain>
    </source>
</reference>
<evidence type="ECO:0000313" key="5">
    <source>
        <dbReference type="Proteomes" id="UP000235405"/>
    </source>
</evidence>
<sequence>MRAALLFILSLCSFSIFAASELTIFDHLGQKHQFSREQLLLLPQKEITTSLPWLDGELVYSGVALQTVLETKDLPMASQVTFVALNDYKIAVPKEDFDDYQPIIAIKQNGQFMSVREKGPYWLIYPLSSTPDIDNTDFHAKMIWQIRDIHL</sequence>
<dbReference type="EMBL" id="JAUYVL010000002">
    <property type="protein sequence ID" value="MDP2500324.1"/>
    <property type="molecule type" value="Genomic_DNA"/>
</dbReference>
<evidence type="ECO:0008006" key="7">
    <source>
        <dbReference type="Google" id="ProtNLM"/>
    </source>
</evidence>
<dbReference type="Gene3D" id="3.90.420.10">
    <property type="entry name" value="Oxidoreductase, molybdopterin-binding domain"/>
    <property type="match status" value="1"/>
</dbReference>
<reference evidence="2" key="5">
    <citation type="submission" date="2023-07" db="EMBL/GenBank/DDBJ databases">
        <title>Genome content predicts the carbon catabolic preferences of heterotrophic bacteria.</title>
        <authorList>
            <person name="Gralka M."/>
        </authorList>
    </citation>
    <scope>NUCLEOTIDE SEQUENCE</scope>
    <source>
        <strain evidence="2">6E02</strain>
    </source>
</reference>
<dbReference type="AlphaFoldDB" id="A0A1B9QNQ8"/>
<keyword evidence="1" id="KW-0732">Signal</keyword>
<gene>
    <name evidence="3" type="ORF">BCV19_10600</name>
    <name evidence="4" type="ORF">CWO07_07740</name>
    <name evidence="2" type="ORF">Q8W42_06365</name>
</gene>
<dbReference type="Proteomes" id="UP001177935">
    <property type="component" value="Unassembled WGS sequence"/>
</dbReference>
<feature type="signal peptide" evidence="1">
    <location>
        <begin position="1"/>
        <end position="18"/>
    </location>
</feature>
<evidence type="ECO:0000256" key="1">
    <source>
        <dbReference type="SAM" id="SignalP"/>
    </source>
</evidence>
<reference evidence="3" key="4">
    <citation type="journal article" date="2018" name="Nature">
        <title>A major lineage of non-tailed dsDNA viruses as unrecognized killers of marine bacteria.</title>
        <authorList>
            <person name="Kauffman K.M."/>
            <person name="Hussain F.A."/>
            <person name="Yang J."/>
            <person name="Arevalo P."/>
            <person name="Brown J.M."/>
            <person name="Chang W.K."/>
            <person name="VanInsberghe D."/>
            <person name="Elsherbini J."/>
            <person name="Sharma R.S."/>
            <person name="Cutler M.B."/>
            <person name="Kelly L."/>
            <person name="Polz M.F."/>
        </authorList>
    </citation>
    <scope>NUCLEOTIDE SEQUENCE</scope>
    <source>
        <strain evidence="3">10N.286.54.F3</strain>
    </source>
</reference>
<protein>
    <recommendedName>
        <fullName evidence="7">Oxidoreductase</fullName>
    </recommendedName>
</protein>
<accession>A0A1B9QNQ8</accession>
<organism evidence="3 5">
    <name type="scientific">Vibrio splendidus</name>
    <dbReference type="NCBI Taxonomy" id="29497"/>
    <lineage>
        <taxon>Bacteria</taxon>
        <taxon>Pseudomonadati</taxon>
        <taxon>Pseudomonadota</taxon>
        <taxon>Gammaproteobacteria</taxon>
        <taxon>Vibrionales</taxon>
        <taxon>Vibrionaceae</taxon>
        <taxon>Vibrio</taxon>
    </lineage>
</organism>
<reference evidence="5" key="1">
    <citation type="submission" date="2016-07" db="EMBL/GenBank/DDBJ databases">
        <title>Nontailed viruses are major unrecognized killers of bacteria in the ocean.</title>
        <authorList>
            <person name="Kauffman K."/>
            <person name="Hussain F."/>
            <person name="Yang J."/>
            <person name="Arevalo P."/>
            <person name="Brown J."/>
            <person name="Cutler M."/>
            <person name="Kelly L."/>
            <person name="Polz M.F."/>
        </authorList>
    </citation>
    <scope>NUCLEOTIDE SEQUENCE [LARGE SCALE GENOMIC DNA]</scope>
    <source>
        <strain evidence="5">10N.286.54.F3</strain>
    </source>
</reference>
<dbReference type="EMBL" id="PIFK01000012">
    <property type="protein sequence ID" value="PTP37512.1"/>
    <property type="molecule type" value="Genomic_DNA"/>
</dbReference>
<dbReference type="EMBL" id="MCSW01000175">
    <property type="protein sequence ID" value="PMF20894.1"/>
    <property type="molecule type" value="Genomic_DNA"/>
</dbReference>
<reference evidence="3" key="2">
    <citation type="submission" date="2016-07" db="EMBL/GenBank/DDBJ databases">
        <authorList>
            <person name="Wan K."/>
            <person name="Booth B."/>
            <person name="Spirohn K."/>
            <person name="Hao T."/>
            <person name="Hu Y."/>
            <person name="Calderwood M."/>
            <person name="Hill D."/>
            <person name="Mohr S."/>
            <person name="Vidal M."/>
            <person name="Celniker S."/>
            <person name="Perrimon N."/>
        </authorList>
    </citation>
    <scope>NUCLEOTIDE SEQUENCE</scope>
    <source>
        <strain evidence="3">10N.286.54.F3</strain>
    </source>
</reference>
<accession>A0A1C3ILY4</accession>
<feature type="chain" id="PRO_5015061349" description="Oxidoreductase" evidence="1">
    <location>
        <begin position="19"/>
        <end position="151"/>
    </location>
</feature>
<proteinExistence type="predicted"/>
<evidence type="ECO:0000313" key="2">
    <source>
        <dbReference type="EMBL" id="MDP2500324.1"/>
    </source>
</evidence>
<dbReference type="SUPFAM" id="SSF56524">
    <property type="entry name" value="Oxidoreductase molybdopterin-binding domain"/>
    <property type="match status" value="1"/>
</dbReference>